<dbReference type="PANTHER" id="PTHR30008">
    <property type="entry name" value="EXODEOXYRIBONUCLEASE 7 LARGE SUBUNIT"/>
    <property type="match status" value="1"/>
</dbReference>
<dbReference type="InterPro" id="IPR025824">
    <property type="entry name" value="OB-fold_nuc-bd_dom"/>
</dbReference>
<keyword evidence="1" id="KW-0963">Cytoplasm</keyword>
<dbReference type="Pfam" id="PF13742">
    <property type="entry name" value="tRNA_anti_2"/>
    <property type="match status" value="1"/>
</dbReference>
<sequence length="486" mass="53000">MSQPSFDFPASESDDIGDVLDRGLDLDDEGVPTFSVAELTDAINGTLRRRFGDGVWVRGEIQGWSERGPHAYFRLVEETEQGRAVLNVQFFAPARARLRPILAKHRLRLAEGLRVRIFGHLDVFPGNGQLGLKMSGIDPRFTLGDLAMQRDEVVRRLVASGMYDANRRRRLAVAPLRVGVITSVDSAAWADFSHEIERSGLGFQLRVCDVRVQGEWAVGMITTALRALGRHADLDALVLIRGGGARSELATFDAEEIALAIATSPLPVLTGLGHEIDRSIADEVAHLALKTPTACATALVERVHEFRDRAEHTWTGISRLAERAIGASEGRLHEVALGIRHRTQGAVDRADDRLHQRAGRLRASADRTVERADDRLATATASLRRVPGRLDPEVRHLDAVAARVRLLDPVTTMARGWSITRTADGRTVRDAADLVPGTEIVTSFARGRARSRVEHISPSPTVPGADDTVPSVPSVPPSADQETDPA</sequence>
<evidence type="ECO:0000256" key="1">
    <source>
        <dbReference type="ARBA" id="ARBA00022490"/>
    </source>
</evidence>
<proteinExistence type="inferred from homology"/>
<evidence type="ECO:0000256" key="2">
    <source>
        <dbReference type="ARBA" id="ARBA00022722"/>
    </source>
</evidence>
<dbReference type="InterPro" id="IPR020579">
    <property type="entry name" value="Exonuc_VII_lsu_C"/>
</dbReference>
<evidence type="ECO:0000259" key="6">
    <source>
        <dbReference type="Pfam" id="PF02601"/>
    </source>
</evidence>
<feature type="domain" description="OB-fold nucleic acid binding" evidence="7">
    <location>
        <begin position="34"/>
        <end position="137"/>
    </location>
</feature>
<name>A0A6J6C7I2_9ZZZZ</name>
<feature type="domain" description="Exonuclease VII large subunit C-terminal" evidence="6">
    <location>
        <begin position="163"/>
        <end position="451"/>
    </location>
</feature>
<evidence type="ECO:0000313" key="8">
    <source>
        <dbReference type="EMBL" id="CAB4547340.1"/>
    </source>
</evidence>
<evidence type="ECO:0000256" key="3">
    <source>
        <dbReference type="ARBA" id="ARBA00022801"/>
    </source>
</evidence>
<keyword evidence="4" id="KW-0269">Exonuclease</keyword>
<dbReference type="AlphaFoldDB" id="A0A6J6C7I2"/>
<protein>
    <submittedName>
        <fullName evidence="8">Unannotated protein</fullName>
    </submittedName>
</protein>
<keyword evidence="2" id="KW-0540">Nuclease</keyword>
<gene>
    <name evidence="8" type="ORF">UFOPK1493_00778</name>
</gene>
<dbReference type="HAMAP" id="MF_00378">
    <property type="entry name" value="Exonuc_7_L"/>
    <property type="match status" value="1"/>
</dbReference>
<dbReference type="EMBL" id="CAEZSR010000018">
    <property type="protein sequence ID" value="CAB4547340.1"/>
    <property type="molecule type" value="Genomic_DNA"/>
</dbReference>
<dbReference type="PANTHER" id="PTHR30008:SF0">
    <property type="entry name" value="EXODEOXYRIBONUCLEASE 7 LARGE SUBUNIT"/>
    <property type="match status" value="1"/>
</dbReference>
<evidence type="ECO:0000256" key="4">
    <source>
        <dbReference type="ARBA" id="ARBA00022839"/>
    </source>
</evidence>
<feature type="region of interest" description="Disordered" evidence="5">
    <location>
        <begin position="449"/>
        <end position="486"/>
    </location>
</feature>
<dbReference type="InterPro" id="IPR003753">
    <property type="entry name" value="Exonuc_VII_L"/>
</dbReference>
<dbReference type="GO" id="GO:0003676">
    <property type="term" value="F:nucleic acid binding"/>
    <property type="evidence" value="ECO:0007669"/>
    <property type="project" value="InterPro"/>
</dbReference>
<organism evidence="8">
    <name type="scientific">freshwater metagenome</name>
    <dbReference type="NCBI Taxonomy" id="449393"/>
    <lineage>
        <taxon>unclassified sequences</taxon>
        <taxon>metagenomes</taxon>
        <taxon>ecological metagenomes</taxon>
    </lineage>
</organism>
<reference evidence="8" key="1">
    <citation type="submission" date="2020-05" db="EMBL/GenBank/DDBJ databases">
        <authorList>
            <person name="Chiriac C."/>
            <person name="Salcher M."/>
            <person name="Ghai R."/>
            <person name="Kavagutti S V."/>
        </authorList>
    </citation>
    <scope>NUCLEOTIDE SEQUENCE</scope>
</reference>
<evidence type="ECO:0000259" key="7">
    <source>
        <dbReference type="Pfam" id="PF13742"/>
    </source>
</evidence>
<dbReference type="GO" id="GO:0009318">
    <property type="term" value="C:exodeoxyribonuclease VII complex"/>
    <property type="evidence" value="ECO:0007669"/>
    <property type="project" value="InterPro"/>
</dbReference>
<dbReference type="GO" id="GO:0006308">
    <property type="term" value="P:DNA catabolic process"/>
    <property type="evidence" value="ECO:0007669"/>
    <property type="project" value="InterPro"/>
</dbReference>
<accession>A0A6J6C7I2</accession>
<dbReference type="CDD" id="cd04489">
    <property type="entry name" value="ExoVII_LU_OBF"/>
    <property type="match status" value="1"/>
</dbReference>
<dbReference type="GO" id="GO:0008855">
    <property type="term" value="F:exodeoxyribonuclease VII activity"/>
    <property type="evidence" value="ECO:0007669"/>
    <property type="project" value="InterPro"/>
</dbReference>
<dbReference type="Pfam" id="PF02601">
    <property type="entry name" value="Exonuc_VII_L"/>
    <property type="match status" value="1"/>
</dbReference>
<keyword evidence="3" id="KW-0378">Hydrolase</keyword>
<dbReference type="NCBIfam" id="TIGR00237">
    <property type="entry name" value="xseA"/>
    <property type="match status" value="1"/>
</dbReference>
<evidence type="ECO:0000256" key="5">
    <source>
        <dbReference type="SAM" id="MobiDB-lite"/>
    </source>
</evidence>